<keyword evidence="2" id="KW-0812">Transmembrane</keyword>
<dbReference type="GO" id="GO:0048007">
    <property type="term" value="P:antigen processing and presentation, exogenous lipid antigen via MHC class Ib"/>
    <property type="evidence" value="ECO:0007669"/>
    <property type="project" value="TreeGrafter"/>
</dbReference>
<dbReference type="Pfam" id="PF16497">
    <property type="entry name" value="MHC_I_3"/>
    <property type="match status" value="1"/>
</dbReference>
<evidence type="ECO:0000313" key="5">
    <source>
        <dbReference type="Ensembl" id="ENSANIP00000016235.1"/>
    </source>
</evidence>
<dbReference type="GO" id="GO:0001916">
    <property type="term" value="P:positive regulation of T cell mediated cytotoxicity"/>
    <property type="evidence" value="ECO:0007669"/>
    <property type="project" value="TreeGrafter"/>
</dbReference>
<dbReference type="SMART" id="SM00407">
    <property type="entry name" value="IGc1"/>
    <property type="match status" value="1"/>
</dbReference>
<dbReference type="InterPro" id="IPR037055">
    <property type="entry name" value="MHC_I-like_Ag-recog_sf"/>
</dbReference>
<dbReference type="GO" id="GO:0009897">
    <property type="term" value="C:external side of plasma membrane"/>
    <property type="evidence" value="ECO:0007669"/>
    <property type="project" value="TreeGrafter"/>
</dbReference>
<keyword evidence="2" id="KW-1133">Transmembrane helix</keyword>
<dbReference type="PANTHER" id="PTHR16675">
    <property type="entry name" value="MHC CLASS I-RELATED"/>
    <property type="match status" value="1"/>
</dbReference>
<dbReference type="InterPro" id="IPR007110">
    <property type="entry name" value="Ig-like_dom"/>
</dbReference>
<dbReference type="InterPro" id="IPR011161">
    <property type="entry name" value="MHC_I-like_Ag-recog"/>
</dbReference>
<evidence type="ECO:0000256" key="1">
    <source>
        <dbReference type="ARBA" id="ARBA00023180"/>
    </source>
</evidence>
<keyword evidence="1" id="KW-0325">Glycoprotein</keyword>
<dbReference type="GO" id="GO:0005615">
    <property type="term" value="C:extracellular space"/>
    <property type="evidence" value="ECO:0007669"/>
    <property type="project" value="TreeGrafter"/>
</dbReference>
<feature type="transmembrane region" description="Helical" evidence="2">
    <location>
        <begin position="309"/>
        <end position="330"/>
    </location>
</feature>
<organism evidence="5 6">
    <name type="scientific">Accipiter nisus</name>
    <name type="common">Eurasian sparrowhawk</name>
    <dbReference type="NCBI Taxonomy" id="211598"/>
    <lineage>
        <taxon>Eukaryota</taxon>
        <taxon>Metazoa</taxon>
        <taxon>Chordata</taxon>
        <taxon>Craniata</taxon>
        <taxon>Vertebrata</taxon>
        <taxon>Euteleostomi</taxon>
        <taxon>Archelosauria</taxon>
        <taxon>Archosauria</taxon>
        <taxon>Dinosauria</taxon>
        <taxon>Saurischia</taxon>
        <taxon>Theropoda</taxon>
        <taxon>Coelurosauria</taxon>
        <taxon>Aves</taxon>
        <taxon>Neognathae</taxon>
        <taxon>Neoaves</taxon>
        <taxon>Telluraves</taxon>
        <taxon>Accipitrimorphae</taxon>
        <taxon>Accipitriformes</taxon>
        <taxon>Accipitridae</taxon>
        <taxon>Accipitrinae</taxon>
        <taxon>Accipiter</taxon>
    </lineage>
</organism>
<dbReference type="PANTHER" id="PTHR16675:SF160">
    <property type="entry name" value="T-CELL SURFACE GLYCOPROTEIN CD1A"/>
    <property type="match status" value="1"/>
</dbReference>
<evidence type="ECO:0000256" key="3">
    <source>
        <dbReference type="SAM" id="SignalP"/>
    </source>
</evidence>
<dbReference type="GO" id="GO:0071723">
    <property type="term" value="F:lipopeptide binding"/>
    <property type="evidence" value="ECO:0007669"/>
    <property type="project" value="TreeGrafter"/>
</dbReference>
<dbReference type="InterPro" id="IPR011162">
    <property type="entry name" value="MHC_I/II-like_Ag-recog"/>
</dbReference>
<dbReference type="InterPro" id="IPR050208">
    <property type="entry name" value="MHC_class-I_related"/>
</dbReference>
<keyword evidence="3" id="KW-0732">Signal</keyword>
<dbReference type="InterPro" id="IPR036179">
    <property type="entry name" value="Ig-like_dom_sf"/>
</dbReference>
<dbReference type="SUPFAM" id="SSF54452">
    <property type="entry name" value="MHC antigen-recognition domain"/>
    <property type="match status" value="1"/>
</dbReference>
<feature type="chain" id="PRO_5034621677" description="Ig-like domain-containing protein" evidence="3">
    <location>
        <begin position="22"/>
        <end position="347"/>
    </location>
</feature>
<dbReference type="Ensembl" id="ENSANIT00000016793.1">
    <property type="protein sequence ID" value="ENSANIP00000016235.1"/>
    <property type="gene ID" value="ENSANIG00000011039.1"/>
</dbReference>
<sequence length="347" mass="39037">MQPPRLLLLLFLPLLLPGMWADPEAEPQVLQLLQTSFITNFSSAEMSGVALLGDVPIFALDPANWSIHFHWPWARQATAEGDAEKIKSHSKLFLRNMVRYVHEMAQQVQCNYPLVVQIRAGCVLHPNRTSWGFMDVGEGGRDLIAFEMERQHWEPRQSSPLAELVSKSLTSKKAITAFMEHLLSISCQSYILTLCRYGRADLERQEPPVATVFSRTPKPDQLLLVCRVTGFYPRSISVAWLQDGQEVLPGPALNTSAILPNADLTYQLRSILAVAPHDGHSYACRVRHRSLGTRSLLIPWENHSIAPTVGIAIAVLLLLATASAGGFWWWKRRKGEEATWEIQEFII</sequence>
<dbReference type="GO" id="GO:0030884">
    <property type="term" value="F:exogenous lipid antigen binding"/>
    <property type="evidence" value="ECO:0007669"/>
    <property type="project" value="TreeGrafter"/>
</dbReference>
<dbReference type="GO" id="GO:0048006">
    <property type="term" value="P:antigen processing and presentation, endogenous lipid antigen via MHC class Ib"/>
    <property type="evidence" value="ECO:0007669"/>
    <property type="project" value="TreeGrafter"/>
</dbReference>
<dbReference type="Gene3D" id="2.60.40.10">
    <property type="entry name" value="Immunoglobulins"/>
    <property type="match status" value="1"/>
</dbReference>
<dbReference type="AlphaFoldDB" id="A0A8B9N2G4"/>
<dbReference type="InterPro" id="IPR013783">
    <property type="entry name" value="Ig-like_fold"/>
</dbReference>
<evidence type="ECO:0000256" key="2">
    <source>
        <dbReference type="SAM" id="Phobius"/>
    </source>
</evidence>
<dbReference type="PROSITE" id="PS50835">
    <property type="entry name" value="IG_LIKE"/>
    <property type="match status" value="1"/>
</dbReference>
<feature type="signal peptide" evidence="3">
    <location>
        <begin position="1"/>
        <end position="21"/>
    </location>
</feature>
<dbReference type="InterPro" id="IPR003006">
    <property type="entry name" value="Ig/MHC_CS"/>
</dbReference>
<protein>
    <recommendedName>
        <fullName evidence="4">Ig-like domain-containing protein</fullName>
    </recommendedName>
</protein>
<name>A0A8B9N2G4_9AVES</name>
<keyword evidence="2" id="KW-0472">Membrane</keyword>
<dbReference type="GO" id="GO:0030883">
    <property type="term" value="F:endogenous lipid antigen binding"/>
    <property type="evidence" value="ECO:0007669"/>
    <property type="project" value="TreeGrafter"/>
</dbReference>
<dbReference type="PROSITE" id="PS00290">
    <property type="entry name" value="IG_MHC"/>
    <property type="match status" value="1"/>
</dbReference>
<dbReference type="InterPro" id="IPR003597">
    <property type="entry name" value="Ig_C1-set"/>
</dbReference>
<reference evidence="5" key="1">
    <citation type="submission" date="2025-08" db="UniProtKB">
        <authorList>
            <consortium name="Ensembl"/>
        </authorList>
    </citation>
    <scope>IDENTIFICATION</scope>
</reference>
<accession>A0A8B9N2G4</accession>
<evidence type="ECO:0000313" key="6">
    <source>
        <dbReference type="Proteomes" id="UP000694541"/>
    </source>
</evidence>
<dbReference type="SUPFAM" id="SSF48726">
    <property type="entry name" value="Immunoglobulin"/>
    <property type="match status" value="1"/>
</dbReference>
<dbReference type="GO" id="GO:0006955">
    <property type="term" value="P:immune response"/>
    <property type="evidence" value="ECO:0007669"/>
    <property type="project" value="TreeGrafter"/>
</dbReference>
<keyword evidence="6" id="KW-1185">Reference proteome</keyword>
<proteinExistence type="predicted"/>
<dbReference type="Gene3D" id="3.30.500.10">
    <property type="entry name" value="MHC class I-like antigen recognition-like"/>
    <property type="match status" value="1"/>
</dbReference>
<evidence type="ECO:0000259" key="4">
    <source>
        <dbReference type="PROSITE" id="PS50835"/>
    </source>
</evidence>
<dbReference type="Pfam" id="PF07654">
    <property type="entry name" value="C1-set"/>
    <property type="match status" value="1"/>
</dbReference>
<dbReference type="Proteomes" id="UP000694541">
    <property type="component" value="Unplaced"/>
</dbReference>
<reference evidence="5" key="2">
    <citation type="submission" date="2025-09" db="UniProtKB">
        <authorList>
            <consortium name="Ensembl"/>
        </authorList>
    </citation>
    <scope>IDENTIFICATION</scope>
</reference>
<feature type="domain" description="Ig-like" evidence="4">
    <location>
        <begin position="207"/>
        <end position="288"/>
    </location>
</feature>